<dbReference type="Proteomes" id="UP000681340">
    <property type="component" value="Unassembled WGS sequence"/>
</dbReference>
<sequence>MDDLAHARVLRDQLGPTFCLTYVKDADAATALRRLGGCPDTIRERTPAEVTGQRQSAEAGFAQVAVALELGAWSVVIEPGGILGADHGLLEVASRGSAAVSVLRHDDAAAHFGYAVDGTTIVGFDPGYPAEETVWGADPGMLRHLMDALGLRTPTDEYEPTWQDAEARAIVLAQRITGARLPDQPLSAARISAELEPWFVTPAAAGDLLRAGRRTPHAAELVTAAEAAAPQLQRSVAVAEVRRQAAVLGLADTPGLMSAITSAGAVTPDSPLGKQVREWLAAGRRAAGDSGLSRFLAALRGVRDADPQVALLAALKPYASGLPGLADEQARTAVLAALRDQAR</sequence>
<organism evidence="1 2">
    <name type="scientific">Actinoplanes auranticolor</name>
    <dbReference type="NCBI Taxonomy" id="47988"/>
    <lineage>
        <taxon>Bacteria</taxon>
        <taxon>Bacillati</taxon>
        <taxon>Actinomycetota</taxon>
        <taxon>Actinomycetes</taxon>
        <taxon>Micromonosporales</taxon>
        <taxon>Micromonosporaceae</taxon>
        <taxon>Actinoplanes</taxon>
    </lineage>
</organism>
<evidence type="ECO:0000313" key="1">
    <source>
        <dbReference type="EMBL" id="GIM68219.1"/>
    </source>
</evidence>
<evidence type="ECO:0000313" key="2">
    <source>
        <dbReference type="Proteomes" id="UP000681340"/>
    </source>
</evidence>
<keyword evidence="2" id="KW-1185">Reference proteome</keyword>
<reference evidence="1" key="1">
    <citation type="submission" date="2021-03" db="EMBL/GenBank/DDBJ databases">
        <title>Whole genome shotgun sequence of Actinoplanes auranticolor NBRC 12245.</title>
        <authorList>
            <person name="Komaki H."/>
            <person name="Tamura T."/>
        </authorList>
    </citation>
    <scope>NUCLEOTIDE SEQUENCE</scope>
    <source>
        <strain evidence="1">NBRC 12245</strain>
    </source>
</reference>
<comment type="caution">
    <text evidence="1">The sequence shown here is derived from an EMBL/GenBank/DDBJ whole genome shotgun (WGS) entry which is preliminary data.</text>
</comment>
<dbReference type="RefSeq" id="WP_212989062.1">
    <property type="nucleotide sequence ID" value="NZ_BAABEA010000008.1"/>
</dbReference>
<protein>
    <submittedName>
        <fullName evidence="1">Uncharacterized protein</fullName>
    </submittedName>
</protein>
<accession>A0A919SCT2</accession>
<dbReference type="AlphaFoldDB" id="A0A919SCT2"/>
<dbReference type="Pfam" id="PF20062">
    <property type="entry name" value="DUF6461"/>
    <property type="match status" value="1"/>
</dbReference>
<proteinExistence type="predicted"/>
<dbReference type="EMBL" id="BOQL01000024">
    <property type="protein sequence ID" value="GIM68219.1"/>
    <property type="molecule type" value="Genomic_DNA"/>
</dbReference>
<name>A0A919SCT2_9ACTN</name>
<dbReference type="InterPro" id="IPR045592">
    <property type="entry name" value="DUF6461"/>
</dbReference>
<gene>
    <name evidence="1" type="ORF">Aau02nite_30680</name>
</gene>